<evidence type="ECO:0000259" key="10">
    <source>
        <dbReference type="PROSITE" id="PS51821"/>
    </source>
</evidence>
<feature type="compositionally biased region" description="Basic and acidic residues" evidence="9">
    <location>
        <begin position="171"/>
        <end position="181"/>
    </location>
</feature>
<comment type="caution">
    <text evidence="11">The sequence shown here is derived from an EMBL/GenBank/DDBJ whole genome shotgun (WGS) entry which is preliminary data.</text>
</comment>
<dbReference type="PROSITE" id="PS51821">
    <property type="entry name" value="VELVET"/>
    <property type="match status" value="1"/>
</dbReference>
<dbReference type="EMBL" id="JAZGSY010000067">
    <property type="protein sequence ID" value="KAL1841697.1"/>
    <property type="molecule type" value="Genomic_DNA"/>
</dbReference>
<feature type="compositionally biased region" description="Low complexity" evidence="9">
    <location>
        <begin position="435"/>
        <end position="452"/>
    </location>
</feature>
<dbReference type="Pfam" id="PF11754">
    <property type="entry name" value="Velvet"/>
    <property type="match status" value="2"/>
</dbReference>
<evidence type="ECO:0000256" key="2">
    <source>
        <dbReference type="ARBA" id="ARBA00004496"/>
    </source>
</evidence>
<keyword evidence="3" id="KW-0963">Cytoplasm</keyword>
<reference evidence="11 12" key="1">
    <citation type="journal article" date="2024" name="Commun. Biol.">
        <title>Comparative genomic analysis of thermophilic fungi reveals convergent evolutionary adaptations and gene losses.</title>
        <authorList>
            <person name="Steindorff A.S."/>
            <person name="Aguilar-Pontes M.V."/>
            <person name="Robinson A.J."/>
            <person name="Andreopoulos B."/>
            <person name="LaButti K."/>
            <person name="Kuo A."/>
            <person name="Mondo S."/>
            <person name="Riley R."/>
            <person name="Otillar R."/>
            <person name="Haridas S."/>
            <person name="Lipzen A."/>
            <person name="Grimwood J."/>
            <person name="Schmutz J."/>
            <person name="Clum A."/>
            <person name="Reid I.D."/>
            <person name="Moisan M.C."/>
            <person name="Butler G."/>
            <person name="Nguyen T.T.M."/>
            <person name="Dewar K."/>
            <person name="Conant G."/>
            <person name="Drula E."/>
            <person name="Henrissat B."/>
            <person name="Hansel C."/>
            <person name="Singer S."/>
            <person name="Hutchinson M.I."/>
            <person name="de Vries R.P."/>
            <person name="Natvig D.O."/>
            <person name="Powell A.J."/>
            <person name="Tsang A."/>
            <person name="Grigoriev I.V."/>
        </authorList>
    </citation>
    <scope>NUCLEOTIDE SEQUENCE [LARGE SCALE GENOMIC DNA]</scope>
    <source>
        <strain evidence="11 12">CBS 620.91</strain>
    </source>
</reference>
<feature type="compositionally biased region" description="Basic residues" evidence="9">
    <location>
        <begin position="240"/>
        <end position="249"/>
    </location>
</feature>
<feature type="compositionally biased region" description="Low complexity" evidence="9">
    <location>
        <begin position="345"/>
        <end position="371"/>
    </location>
</feature>
<dbReference type="PANTHER" id="PTHR33572">
    <property type="entry name" value="SPORE DEVELOPMENT REGULATOR VOSA"/>
    <property type="match status" value="1"/>
</dbReference>
<proteinExistence type="inferred from homology"/>
<gene>
    <name evidence="11" type="ORF">VTJ49DRAFT_6736</name>
</gene>
<dbReference type="Proteomes" id="UP001583172">
    <property type="component" value="Unassembled WGS sequence"/>
</dbReference>
<evidence type="ECO:0000256" key="7">
    <source>
        <dbReference type="ARBA" id="ARBA00023242"/>
    </source>
</evidence>
<evidence type="ECO:0000256" key="1">
    <source>
        <dbReference type="ARBA" id="ARBA00004123"/>
    </source>
</evidence>
<evidence type="ECO:0000256" key="5">
    <source>
        <dbReference type="ARBA" id="ARBA00023015"/>
    </source>
</evidence>
<evidence type="ECO:0000256" key="6">
    <source>
        <dbReference type="ARBA" id="ARBA00023163"/>
    </source>
</evidence>
<protein>
    <recommendedName>
        <fullName evidence="10">Velvet domain-containing protein</fullName>
    </recommendedName>
</protein>
<dbReference type="InterPro" id="IPR038491">
    <property type="entry name" value="Velvet_dom_sf"/>
</dbReference>
<dbReference type="Gene3D" id="2.60.40.3960">
    <property type="entry name" value="Velvet domain"/>
    <property type="match status" value="1"/>
</dbReference>
<keyword evidence="6" id="KW-0804">Transcription</keyword>
<feature type="compositionally biased region" description="Basic and acidic residues" evidence="9">
    <location>
        <begin position="516"/>
        <end position="543"/>
    </location>
</feature>
<keyword evidence="12" id="KW-1185">Reference proteome</keyword>
<feature type="region of interest" description="Disordered" evidence="9">
    <location>
        <begin position="240"/>
        <end position="543"/>
    </location>
</feature>
<evidence type="ECO:0000256" key="8">
    <source>
        <dbReference type="ARBA" id="ARBA00038005"/>
    </source>
</evidence>
<name>A0ABR3VJC7_HUMIN</name>
<organism evidence="11 12">
    <name type="scientific">Humicola insolens</name>
    <name type="common">Soft-rot fungus</name>
    <dbReference type="NCBI Taxonomy" id="85995"/>
    <lineage>
        <taxon>Eukaryota</taxon>
        <taxon>Fungi</taxon>
        <taxon>Dikarya</taxon>
        <taxon>Ascomycota</taxon>
        <taxon>Pezizomycotina</taxon>
        <taxon>Sordariomycetes</taxon>
        <taxon>Sordariomycetidae</taxon>
        <taxon>Sordariales</taxon>
        <taxon>Chaetomiaceae</taxon>
        <taxon>Mycothermus</taxon>
    </lineage>
</organism>
<accession>A0ABR3VJC7</accession>
<sequence length="570" mass="63950">MGAPILASAAHAIPALESNNHSMEASIISRDTKGGRRLWYSLKVIQQPERARACGSGPKSSADRRPVDPPPVVELRIFEGQTWEQAQEKDITFVYNANFFLFVTLEHARILAHARGTPSPNNTPPVLTGMPVSGMAYLDRPQEAGYFLFPDLSVRHEGRYKLTFNLYEETKEDKDKDKDDGESQPLSTVDPITGGSFDFRMEVKSQDFTVYSAKKFPGLGTSTNLSRVISDQGCRVRIRREVRMRRRGGKGGNGDYENGEDEYSRTRRTATPDNRNDYNRQRSMSGSTERTPYPVDSQRRPSMADYHHQHQQQYPQNPPPSQHHLQFMGPNGNSQYPAAPPQPYQQPSSVPASPIYPPSQQAPSYPSQTSYPAPPPPPPPAPRQHSRERTPSQSGGYAPINPAPPRREAAQPEYRPAPVQLPPIQPPSYHPPTPQQSHKTQPPQQHHQPPQQRTMLPPLQIDTNLQRPNRPPIPSPTVFASARQLPPLPPLTPNTNRGPLHPSMLPPPSQYAGTKRARDETFRSESDERTRFQDGARERGKVEDIDALEGPMVFERANGVIVDARKFDRY</sequence>
<keyword evidence="5" id="KW-0805">Transcription regulation</keyword>
<dbReference type="InterPro" id="IPR021740">
    <property type="entry name" value="Velvet"/>
</dbReference>
<evidence type="ECO:0000256" key="9">
    <source>
        <dbReference type="SAM" id="MobiDB-lite"/>
    </source>
</evidence>
<dbReference type="InterPro" id="IPR037525">
    <property type="entry name" value="Velvet_dom"/>
</dbReference>
<evidence type="ECO:0000313" key="12">
    <source>
        <dbReference type="Proteomes" id="UP001583172"/>
    </source>
</evidence>
<comment type="similarity">
    <text evidence="8">Belongs to the velvet family. VeA subfamily.</text>
</comment>
<feature type="compositionally biased region" description="Pro residues" evidence="9">
    <location>
        <begin position="372"/>
        <end position="382"/>
    </location>
</feature>
<evidence type="ECO:0000313" key="11">
    <source>
        <dbReference type="EMBL" id="KAL1841697.1"/>
    </source>
</evidence>
<evidence type="ECO:0000256" key="4">
    <source>
        <dbReference type="ARBA" id="ARBA00022969"/>
    </source>
</evidence>
<feature type="compositionally biased region" description="Polar residues" evidence="9">
    <location>
        <begin position="281"/>
        <end position="290"/>
    </location>
</feature>
<evidence type="ECO:0000256" key="3">
    <source>
        <dbReference type="ARBA" id="ARBA00022490"/>
    </source>
</evidence>
<feature type="compositionally biased region" description="Pro residues" evidence="9">
    <location>
        <begin position="419"/>
        <end position="434"/>
    </location>
</feature>
<keyword evidence="7" id="KW-0539">Nucleus</keyword>
<dbReference type="PANTHER" id="PTHR33572:SF14">
    <property type="entry name" value="DEVELOPMENTAL AND SECONDARY METABOLISM REGULATOR VEA"/>
    <property type="match status" value="1"/>
</dbReference>
<keyword evidence="4" id="KW-0749">Sporulation</keyword>
<feature type="domain" description="Velvet" evidence="10">
    <location>
        <begin position="35"/>
        <end position="239"/>
    </location>
</feature>
<comment type="subcellular location">
    <subcellularLocation>
        <location evidence="2">Cytoplasm</location>
    </subcellularLocation>
    <subcellularLocation>
        <location evidence="1">Nucleus</location>
    </subcellularLocation>
</comment>
<feature type="region of interest" description="Disordered" evidence="9">
    <location>
        <begin position="171"/>
        <end position="194"/>
    </location>
</feature>